<feature type="transmembrane region" description="Helical" evidence="9">
    <location>
        <begin position="517"/>
        <end position="545"/>
    </location>
</feature>
<dbReference type="InterPro" id="IPR001320">
    <property type="entry name" value="Iontro_rcpt_C"/>
</dbReference>
<dbReference type="AlphaFoldDB" id="A0A212EVP0"/>
<evidence type="ECO:0000256" key="5">
    <source>
        <dbReference type="ARBA" id="ARBA00022989"/>
    </source>
</evidence>
<evidence type="ECO:0000256" key="3">
    <source>
        <dbReference type="ARBA" id="ARBA00022475"/>
    </source>
</evidence>
<dbReference type="InParanoid" id="A0A212EVP0"/>
<sequence length="940" mass="107094">METVVLDHQFLGDEYQMMLEDLEDYIKELVRVELKHGGINVHYYSWTSINLKKGFLAIFSIASCEDTWSLFLRAEEEDLLHIAVTEVDCPRLPSDSAITVTFADPGQELPQLVLDLRTRKAFNWKSAIILHDETLNRDMVSRVVESLTSQIDDISSISVSVYKMRHENNEYLRRKEVYRVLKKLPVKYIGENFIAIVTTDVMATIAEIARELRMSHTQAQWLYLVPDTDSHTGNVTNLINDLYEGENIAYIFNFTDDRGCKNGLKCYAHEVLDSFISALEAAVLDELEAALQVSDEEWEAVRPTKLQRRNSLLWHMQQYLSTRSVCGNCSSWRALSADTWGATYDRADENTSSLIEQVHLVQVGFWRPIDGVTFEDVLFPHIQHGFRGKQLPIMTYHSPPWTIVTYNASGAVTSYGGLLFDIVNQLAKNKNFTYAIYILLLAENLRLNYTNETTTDTLYNTNRQLILSAIAKGHAALVAAPFTVSPDTHPGVNFTVPVSTQSYSFIIARPRELNRALLFLLPFTTDTWLCIAFAVVLMGPTLYVVHRVSPYYEAMEITREGGLSTIYNCLWYIYGALLQQGGMYLPRADSGRLVVGTWWLVVLVVVTTYSGNLVVFLTFPKLEIPVTTVSELLDSGTYSWSIRSGSFLESQLKNSNEPKYEALLKRAELTSPSDGAENDAIVERVRFSHHALFDWKLRLRYLMRADTEQTDSCDFALSTEEFMDEQVAMILPAGSPYLPVINKEINRMKKAGLITKWLSAYLPKRDRCWKTSAITQEVNNHTVNLSDMQGSFLVLFLAIVERVRFSHHALFDWKLRLRYLMRADTEQTDSCDFALSTEEFMDEQVAMILPAGSPYLPVINKEINRMKKAGLITKWLSAYLPKRDRCWKTSAITQEVNNHTVNLSDMQGSFLVLFLDSQKTCAPEKAVVELTPGTVWSTRY</sequence>
<comment type="subcellular location">
    <subcellularLocation>
        <location evidence="1">Cell membrane</location>
        <topology evidence="1">Multi-pass membrane protein</topology>
    </subcellularLocation>
</comment>
<evidence type="ECO:0000256" key="1">
    <source>
        <dbReference type="ARBA" id="ARBA00004651"/>
    </source>
</evidence>
<keyword evidence="12" id="KW-1185">Reference proteome</keyword>
<dbReference type="FunFam" id="1.10.287.70:FF:000143">
    <property type="entry name" value="Probable glutamate receptor"/>
    <property type="match status" value="1"/>
</dbReference>
<keyword evidence="8" id="KW-0325">Glycoprotein</keyword>
<dbReference type="InterPro" id="IPR052192">
    <property type="entry name" value="Insect_Ionotropic_Sensory_Rcpt"/>
</dbReference>
<evidence type="ECO:0000256" key="4">
    <source>
        <dbReference type="ARBA" id="ARBA00022692"/>
    </source>
</evidence>
<evidence type="ECO:0000256" key="6">
    <source>
        <dbReference type="ARBA" id="ARBA00023136"/>
    </source>
</evidence>
<dbReference type="Gene3D" id="3.40.190.10">
    <property type="entry name" value="Periplasmic binding protein-like II"/>
    <property type="match status" value="1"/>
</dbReference>
<evidence type="ECO:0000256" key="9">
    <source>
        <dbReference type="SAM" id="Phobius"/>
    </source>
</evidence>
<dbReference type="FunCoup" id="A0A212EVP0">
    <property type="interactions" value="7"/>
</dbReference>
<accession>A0A212EVP0</accession>
<comment type="similarity">
    <text evidence="2">Belongs to the glutamate-gated ion channel (TC 1.A.10.1) family.</text>
</comment>
<dbReference type="PANTHER" id="PTHR42643:SF24">
    <property type="entry name" value="IONOTROPIC RECEPTOR 60A"/>
    <property type="match status" value="1"/>
</dbReference>
<evidence type="ECO:0000256" key="7">
    <source>
        <dbReference type="ARBA" id="ARBA00023170"/>
    </source>
</evidence>
<dbReference type="eggNOG" id="KOG1052">
    <property type="taxonomic scope" value="Eukaryota"/>
</dbReference>
<organism evidence="11 12">
    <name type="scientific">Danaus plexippus plexippus</name>
    <dbReference type="NCBI Taxonomy" id="278856"/>
    <lineage>
        <taxon>Eukaryota</taxon>
        <taxon>Metazoa</taxon>
        <taxon>Ecdysozoa</taxon>
        <taxon>Arthropoda</taxon>
        <taxon>Hexapoda</taxon>
        <taxon>Insecta</taxon>
        <taxon>Pterygota</taxon>
        <taxon>Neoptera</taxon>
        <taxon>Endopterygota</taxon>
        <taxon>Lepidoptera</taxon>
        <taxon>Glossata</taxon>
        <taxon>Ditrysia</taxon>
        <taxon>Papilionoidea</taxon>
        <taxon>Nymphalidae</taxon>
        <taxon>Danainae</taxon>
        <taxon>Danaini</taxon>
        <taxon>Danaina</taxon>
        <taxon>Danaus</taxon>
        <taxon>Danaus</taxon>
    </lineage>
</organism>
<keyword evidence="6 9" id="KW-0472">Membrane</keyword>
<reference evidence="11 12" key="1">
    <citation type="journal article" date="2011" name="Cell">
        <title>The monarch butterfly genome yields insights into long-distance migration.</title>
        <authorList>
            <person name="Zhan S."/>
            <person name="Merlin C."/>
            <person name="Boore J.L."/>
            <person name="Reppert S.M."/>
        </authorList>
    </citation>
    <scope>NUCLEOTIDE SEQUENCE [LARGE SCALE GENOMIC DNA]</scope>
    <source>
        <strain evidence="11">F-2</strain>
    </source>
</reference>
<comment type="caution">
    <text evidence="11">The sequence shown here is derived from an EMBL/GenBank/DDBJ whole genome shotgun (WGS) entry which is preliminary data.</text>
</comment>
<dbReference type="STRING" id="278856.A0A212EVP0"/>
<dbReference type="Proteomes" id="UP000007151">
    <property type="component" value="Unassembled WGS sequence"/>
</dbReference>
<dbReference type="SUPFAM" id="SSF53850">
    <property type="entry name" value="Periplasmic binding protein-like II"/>
    <property type="match status" value="2"/>
</dbReference>
<dbReference type="GO" id="GO:0050906">
    <property type="term" value="P:detection of stimulus involved in sensory perception"/>
    <property type="evidence" value="ECO:0007669"/>
    <property type="project" value="UniProtKB-ARBA"/>
</dbReference>
<feature type="domain" description="Ionotropic glutamate receptor C-terminal" evidence="10">
    <location>
        <begin position="525"/>
        <end position="798"/>
    </location>
</feature>
<keyword evidence="4 9" id="KW-0812">Transmembrane</keyword>
<dbReference type="EMBL" id="AGBW02012158">
    <property type="protein sequence ID" value="OWR45556.1"/>
    <property type="molecule type" value="Genomic_DNA"/>
</dbReference>
<evidence type="ECO:0000313" key="11">
    <source>
        <dbReference type="EMBL" id="OWR45556.1"/>
    </source>
</evidence>
<gene>
    <name evidence="11" type="ORF">KGM_209236</name>
</gene>
<evidence type="ECO:0000259" key="10">
    <source>
        <dbReference type="Pfam" id="PF00060"/>
    </source>
</evidence>
<protein>
    <recommendedName>
        <fullName evidence="10">Ionotropic glutamate receptor C-terminal domain-containing protein</fullName>
    </recommendedName>
</protein>
<dbReference type="GO" id="GO:0015276">
    <property type="term" value="F:ligand-gated monoatomic ion channel activity"/>
    <property type="evidence" value="ECO:0007669"/>
    <property type="project" value="InterPro"/>
</dbReference>
<evidence type="ECO:0000256" key="8">
    <source>
        <dbReference type="ARBA" id="ARBA00023180"/>
    </source>
</evidence>
<evidence type="ECO:0000313" key="12">
    <source>
        <dbReference type="Proteomes" id="UP000007151"/>
    </source>
</evidence>
<dbReference type="GO" id="GO:0005886">
    <property type="term" value="C:plasma membrane"/>
    <property type="evidence" value="ECO:0007669"/>
    <property type="project" value="UniProtKB-SubCell"/>
</dbReference>
<feature type="transmembrane region" description="Helical" evidence="9">
    <location>
        <begin position="597"/>
        <end position="619"/>
    </location>
</feature>
<dbReference type="Gene3D" id="1.10.287.70">
    <property type="match status" value="1"/>
</dbReference>
<keyword evidence="7" id="KW-0675">Receptor</keyword>
<name>A0A212EVP0_DANPL</name>
<dbReference type="PANTHER" id="PTHR42643">
    <property type="entry name" value="IONOTROPIC RECEPTOR 20A-RELATED"/>
    <property type="match status" value="1"/>
</dbReference>
<keyword evidence="3" id="KW-1003">Cell membrane</keyword>
<keyword evidence="5 9" id="KW-1133">Transmembrane helix</keyword>
<evidence type="ECO:0000256" key="2">
    <source>
        <dbReference type="ARBA" id="ARBA00008685"/>
    </source>
</evidence>
<proteinExistence type="inferred from homology"/>
<dbReference type="KEGG" id="dpl:KGM_209236"/>
<dbReference type="Pfam" id="PF00060">
    <property type="entry name" value="Lig_chan"/>
    <property type="match status" value="1"/>
</dbReference>